<feature type="domain" description="Dynamin N-terminal" evidence="6">
    <location>
        <begin position="50"/>
        <end position="204"/>
    </location>
</feature>
<evidence type="ECO:0000256" key="2">
    <source>
        <dbReference type="ARBA" id="ARBA00022741"/>
    </source>
</evidence>
<dbReference type="Pfam" id="PF00350">
    <property type="entry name" value="Dynamin_N"/>
    <property type="match status" value="2"/>
</dbReference>
<keyword evidence="4" id="KW-0342">GTP-binding</keyword>
<dbReference type="InterPro" id="IPR027417">
    <property type="entry name" value="P-loop_NTPase"/>
</dbReference>
<reference evidence="8" key="1">
    <citation type="journal article" date="2019" name="Int. J. Syst. Evol. Microbiol.">
        <title>The Global Catalogue of Microorganisms (GCM) 10K type strain sequencing project: providing services to taxonomists for standard genome sequencing and annotation.</title>
        <authorList>
            <consortium name="The Broad Institute Genomics Platform"/>
            <consortium name="The Broad Institute Genome Sequencing Center for Infectious Disease"/>
            <person name="Wu L."/>
            <person name="Ma J."/>
        </authorList>
    </citation>
    <scope>NUCLEOTIDE SEQUENCE [LARGE SCALE GENOMIC DNA]</scope>
    <source>
        <strain evidence="8">KCTC 13528</strain>
    </source>
</reference>
<evidence type="ECO:0000256" key="3">
    <source>
        <dbReference type="ARBA" id="ARBA00022801"/>
    </source>
</evidence>
<dbReference type="Gene3D" id="3.40.50.300">
    <property type="entry name" value="P-loop containing nucleotide triphosphate hydrolases"/>
    <property type="match status" value="2"/>
</dbReference>
<gene>
    <name evidence="7" type="ORF">ACFS5P_13790</name>
</gene>
<dbReference type="InterPro" id="IPR027094">
    <property type="entry name" value="Mitofusin_fam"/>
</dbReference>
<proteinExistence type="predicted"/>
<keyword evidence="5" id="KW-0472">Membrane</keyword>
<organism evidence="7 8">
    <name type="scientific">Jeotgalibacillus terrae</name>
    <dbReference type="NCBI Taxonomy" id="587735"/>
    <lineage>
        <taxon>Bacteria</taxon>
        <taxon>Bacillati</taxon>
        <taxon>Bacillota</taxon>
        <taxon>Bacilli</taxon>
        <taxon>Bacillales</taxon>
        <taxon>Caryophanaceae</taxon>
        <taxon>Jeotgalibacillus</taxon>
    </lineage>
</organism>
<dbReference type="RefSeq" id="WP_204727653.1">
    <property type="nucleotide sequence ID" value="NZ_JAFBDK010000001.1"/>
</dbReference>
<dbReference type="SUPFAM" id="SSF52540">
    <property type="entry name" value="P-loop containing nucleoside triphosphate hydrolases"/>
    <property type="match status" value="2"/>
</dbReference>
<keyword evidence="3" id="KW-0378">Hydrolase</keyword>
<evidence type="ECO:0000256" key="4">
    <source>
        <dbReference type="ARBA" id="ARBA00023134"/>
    </source>
</evidence>
<dbReference type="InterPro" id="IPR045063">
    <property type="entry name" value="Dynamin_N"/>
</dbReference>
<protein>
    <submittedName>
        <fullName evidence="7">Dynamin family protein</fullName>
    </submittedName>
</protein>
<feature type="domain" description="Dynamin N-terminal" evidence="6">
    <location>
        <begin position="621"/>
        <end position="843"/>
    </location>
</feature>
<keyword evidence="8" id="KW-1185">Reference proteome</keyword>
<dbReference type="PANTHER" id="PTHR10465:SF0">
    <property type="entry name" value="SARCALUMENIN"/>
    <property type="match status" value="1"/>
</dbReference>
<dbReference type="CDD" id="cd09912">
    <property type="entry name" value="DLP_2"/>
    <property type="match status" value="2"/>
</dbReference>
<comment type="subcellular location">
    <subcellularLocation>
        <location evidence="1">Membrane</location>
    </subcellularLocation>
</comment>
<comment type="caution">
    <text evidence="7">The sequence shown here is derived from an EMBL/GenBank/DDBJ whole genome shotgun (WGS) entry which is preliminary data.</text>
</comment>
<evidence type="ECO:0000259" key="6">
    <source>
        <dbReference type="Pfam" id="PF00350"/>
    </source>
</evidence>
<accession>A0ABW5ZLY3</accession>
<keyword evidence="2" id="KW-0547">Nucleotide-binding</keyword>
<evidence type="ECO:0000256" key="5">
    <source>
        <dbReference type="ARBA" id="ARBA00023136"/>
    </source>
</evidence>
<sequence length="1189" mass="136558">MNRSEFKTRKSVLLAECNGFYNKAMDIGDVKRAEKIMMLAKKLHHEEIVIAFCGHFSAGKSAMINYLAGESILPSSPIPTSANLIALHSGGYKPVRVTTEDDQVFELEPPLNESSISLLGKEGLSVKRIDIWKESTLAEGITLLDTPGIDSVDDAHKRSTESAIHLADLLFYVMDYNHVQSEMNFEYIKQMSRHNRKIYAVINQIDKHREEELTFDTFRQSVERAFFEWGARPEKFFYTSLRRTEMHENQSDELKEEISKMTANKYSLLIDSVASSLSVLKEEMTDYLKEEAEEITDAYSSIISSQDIEQQEELFKLAEESEAGQVVSSDDWSDKFDRDMNKMLQSSYLMPSEVRAVAEKYLESVQEKFKVGIMFTAKKTQEEKQARENELRSSLSAVIDEQLIWHAKALIYRHLELSGVNKSEWTDEIESLSIDDPIKLAQKNIKPGAGYTGEALLNYCDALADDFRKKIKTQMLEIKNHILQQFEDLIEENTLRKSAEYTELIKKVNVLKQLKTIETNIHGLKNIDTDQENANKWIGNWSEEGSVEKISSLDHLLSNEDSTHEEIKESESIDTVDRNESELLKKSLQLAEAVSHIRGFEKQSEILFDQADRLKNKKYTVALFGAFSAGKSSFANALLGDKILPVSPNPTTASINKIFPPDHDHPDQSVIVHFKKEADLLADLQEASGINHIKALEEMADKLPDLIQRPNEISESKKSFIRAFLKGWKNYHPDLGTEKEVSMEDFEGFVSNEYQSCFVEAIDLYADSSIAANGITLVDTPGADSVNARHTDVSFDFIRNSDAILFVTYFNHAFARADREFLIQMGRVKDSFEHDKMFFIVNAVDLAESEEEKQEVIQYVKKQLQTFGVRQPKIFGVSSLQALSHHGESGIEEFNSAFTTFIDQELDVIVIKNTADYYDQTISRMKSLLNQARADEDKKAIRKLSLEQLTESIDSYFNDEYLESVQLQADQELKELLHYVHQRVFYRFSDFFKESFNPSGFNGYSSKIALSKAISELIEIVKFDFIQEFKVVNYRMEQLIRKLYQSELERIWDQVKVEFPEGIKPVSDVKQTELLTFNQSFEDMKESDFNKELSMFKNTKSFFEKNEKKFMQHALEERFKEKSKEEISLITDQISSWVSSEVIDIQQKLFTAWKKDLKEQITSTLNGLYSEEFAAEIERALEKVKSDES</sequence>
<dbReference type="PANTHER" id="PTHR10465">
    <property type="entry name" value="TRANSMEMBRANE GTPASE FZO1"/>
    <property type="match status" value="1"/>
</dbReference>
<dbReference type="Proteomes" id="UP001597561">
    <property type="component" value="Unassembled WGS sequence"/>
</dbReference>
<dbReference type="EMBL" id="JBHUPG010000027">
    <property type="protein sequence ID" value="MFD2912953.1"/>
    <property type="molecule type" value="Genomic_DNA"/>
</dbReference>
<name>A0ABW5ZLY3_9BACL</name>
<evidence type="ECO:0000313" key="8">
    <source>
        <dbReference type="Proteomes" id="UP001597561"/>
    </source>
</evidence>
<evidence type="ECO:0000256" key="1">
    <source>
        <dbReference type="ARBA" id="ARBA00004370"/>
    </source>
</evidence>
<evidence type="ECO:0000313" key="7">
    <source>
        <dbReference type="EMBL" id="MFD2912953.1"/>
    </source>
</evidence>